<evidence type="ECO:0000313" key="3">
    <source>
        <dbReference type="Proteomes" id="UP000250434"/>
    </source>
</evidence>
<dbReference type="Gene3D" id="2.160.20.80">
    <property type="entry name" value="E3 ubiquitin-protein ligase SopA"/>
    <property type="match status" value="1"/>
</dbReference>
<feature type="transmembrane region" description="Helical" evidence="1">
    <location>
        <begin position="102"/>
        <end position="121"/>
    </location>
</feature>
<evidence type="ECO:0000256" key="1">
    <source>
        <dbReference type="SAM" id="Phobius"/>
    </source>
</evidence>
<dbReference type="RefSeq" id="WP_113695414.1">
    <property type="nucleotide sequence ID" value="NZ_CP015163.1"/>
</dbReference>
<gene>
    <name evidence="2" type="ORF">A4R43_31120</name>
</gene>
<feature type="transmembrane region" description="Helical" evidence="1">
    <location>
        <begin position="12"/>
        <end position="28"/>
    </location>
</feature>
<dbReference type="KEGG" id="aab:A4R43_31120"/>
<feature type="transmembrane region" description="Helical" evidence="1">
    <location>
        <begin position="61"/>
        <end position="82"/>
    </location>
</feature>
<evidence type="ECO:0000313" key="2">
    <source>
        <dbReference type="EMBL" id="AXB46363.1"/>
    </source>
</evidence>
<name>A0A344LE89_9PSEU</name>
<keyword evidence="1" id="KW-1133">Transmembrane helix</keyword>
<keyword evidence="3" id="KW-1185">Reference proteome</keyword>
<accession>A0A344LE89</accession>
<dbReference type="EMBL" id="CP015163">
    <property type="protein sequence ID" value="AXB46363.1"/>
    <property type="molecule type" value="Genomic_DNA"/>
</dbReference>
<keyword evidence="1" id="KW-0812">Transmembrane</keyword>
<keyword evidence="1" id="KW-0472">Membrane</keyword>
<dbReference type="SUPFAM" id="SSF141571">
    <property type="entry name" value="Pentapeptide repeat-like"/>
    <property type="match status" value="1"/>
</dbReference>
<sequence length="452" mass="49583">MWNWLTWDVVRWIGGGALVLAALSLARIRGQFVPHWPGWLVRSGLGRAFDRVLPGGLTRMVVGWLLLALLVAGGVMTGLLWLLGWPSLPPGAAFTATQLLELLKIALAVVAGLGGVVLLAVNLRKQRVAEQEHELAVERGEREKTQAFNERFGAAAEQLAHASSAVRLAGVYAMAGPADDWSAKNQVCVDVLCGYLRLSTEPDAPGEAEVRAAILQVIREHTASRASGWTHLDFDFSGVTFENADFSGLTFEGSLVLDRADFTGALCSFEDTAFSGTLSCHGTDFLAERTTFANATFEHARAEFVGARFAGVADFSRIDLSSIAIDFYRVDFSEAKVDFSRATVRGGTLRFVRCDFVSAELDLSRANGMLYDDEVATGRITMQRCRFEESTVDLRDGSRSPLLFWIVRSRFDRVEFPGDRSGDAWLNLRDCELVGGTEIPEGWLRVRHASSR</sequence>
<protein>
    <recommendedName>
        <fullName evidence="4">Pentapeptide repeat-containing protein</fullName>
    </recommendedName>
</protein>
<dbReference type="AlphaFoldDB" id="A0A344LE89"/>
<proteinExistence type="predicted"/>
<evidence type="ECO:0008006" key="4">
    <source>
        <dbReference type="Google" id="ProtNLM"/>
    </source>
</evidence>
<reference evidence="2 3" key="1">
    <citation type="submission" date="2016-04" db="EMBL/GenBank/DDBJ databases">
        <title>Complete genome sequence and analysis of deep-sea sediment isolate, Amycolatopsis sp. WP1.</title>
        <authorList>
            <person name="Wang H."/>
            <person name="Chen S."/>
            <person name="Wu Q."/>
        </authorList>
    </citation>
    <scope>NUCLEOTIDE SEQUENCE [LARGE SCALE GENOMIC DNA]</scope>
    <source>
        <strain evidence="2 3">WP1</strain>
    </source>
</reference>
<organism evidence="2 3">
    <name type="scientific">Amycolatopsis albispora</name>
    <dbReference type="NCBI Taxonomy" id="1804986"/>
    <lineage>
        <taxon>Bacteria</taxon>
        <taxon>Bacillati</taxon>
        <taxon>Actinomycetota</taxon>
        <taxon>Actinomycetes</taxon>
        <taxon>Pseudonocardiales</taxon>
        <taxon>Pseudonocardiaceae</taxon>
        <taxon>Amycolatopsis</taxon>
    </lineage>
</organism>
<dbReference type="Proteomes" id="UP000250434">
    <property type="component" value="Chromosome"/>
</dbReference>
<dbReference type="OrthoDB" id="8440251at2"/>